<keyword evidence="6" id="KW-1185">Reference proteome</keyword>
<dbReference type="AlphaFoldDB" id="A0AAD2K2W0"/>
<name>A0AAD2K2W0_9AGAR</name>
<dbReference type="GO" id="GO:0004842">
    <property type="term" value="F:ubiquitin-protein transferase activity"/>
    <property type="evidence" value="ECO:0007669"/>
    <property type="project" value="TreeGrafter"/>
</dbReference>
<evidence type="ECO:0000256" key="4">
    <source>
        <dbReference type="SAM" id="MobiDB-lite"/>
    </source>
</evidence>
<sequence length="203" mass="21737">MIASAATNLSLPRTVHSQRSFSDLLLASPLEPRTPRPDRTAMADGASNNERLLAAARSDNEELLLEVINSDNFDINFQDGLGNTALHNAVKNGSTDVLEHILSCDGCDVDPVNRIDKATPLHLAVVIDDPELRKYIVDSLLEAGADTRIKDKNGDTASDLVPDDDTEVQTLIRKARAQASVSLDDVADDDDDEGSAGSGSDDD</sequence>
<protein>
    <recommendedName>
        <fullName evidence="7">Ankyrin</fullName>
    </recommendedName>
</protein>
<accession>A0AAD2K2W0</accession>
<dbReference type="PRINTS" id="PR01415">
    <property type="entry name" value="ANKYRIN"/>
</dbReference>
<feature type="region of interest" description="Disordered" evidence="4">
    <location>
        <begin position="178"/>
        <end position="203"/>
    </location>
</feature>
<comment type="caution">
    <text evidence="5">The sequence shown here is derived from an EMBL/GenBank/DDBJ whole genome shotgun (WGS) entry which is preliminary data.</text>
</comment>
<organism evidence="5 6">
    <name type="scientific">Mycena citricolor</name>
    <dbReference type="NCBI Taxonomy" id="2018698"/>
    <lineage>
        <taxon>Eukaryota</taxon>
        <taxon>Fungi</taxon>
        <taxon>Dikarya</taxon>
        <taxon>Basidiomycota</taxon>
        <taxon>Agaricomycotina</taxon>
        <taxon>Agaricomycetes</taxon>
        <taxon>Agaricomycetidae</taxon>
        <taxon>Agaricales</taxon>
        <taxon>Marasmiineae</taxon>
        <taxon>Mycenaceae</taxon>
        <taxon>Mycena</taxon>
    </lineage>
</organism>
<evidence type="ECO:0000256" key="2">
    <source>
        <dbReference type="ARBA" id="ARBA00023043"/>
    </source>
</evidence>
<evidence type="ECO:0000313" key="5">
    <source>
        <dbReference type="EMBL" id="CAK5275681.1"/>
    </source>
</evidence>
<evidence type="ECO:0000313" key="6">
    <source>
        <dbReference type="Proteomes" id="UP001295794"/>
    </source>
</evidence>
<dbReference type="SUPFAM" id="SSF48403">
    <property type="entry name" value="Ankyrin repeat"/>
    <property type="match status" value="1"/>
</dbReference>
<gene>
    <name evidence="5" type="ORF">MYCIT1_LOCUS23583</name>
</gene>
<keyword evidence="1" id="KW-0677">Repeat</keyword>
<feature type="repeat" description="ANK" evidence="3">
    <location>
        <begin position="81"/>
        <end position="114"/>
    </location>
</feature>
<proteinExistence type="predicted"/>
<dbReference type="Proteomes" id="UP001295794">
    <property type="component" value="Unassembled WGS sequence"/>
</dbReference>
<dbReference type="GO" id="GO:0085020">
    <property type="term" value="P:protein K6-linked ubiquitination"/>
    <property type="evidence" value="ECO:0007669"/>
    <property type="project" value="TreeGrafter"/>
</dbReference>
<dbReference type="Gene3D" id="1.25.40.20">
    <property type="entry name" value="Ankyrin repeat-containing domain"/>
    <property type="match status" value="1"/>
</dbReference>
<dbReference type="EMBL" id="CAVNYO010000405">
    <property type="protein sequence ID" value="CAK5275681.1"/>
    <property type="molecule type" value="Genomic_DNA"/>
</dbReference>
<evidence type="ECO:0008006" key="7">
    <source>
        <dbReference type="Google" id="ProtNLM"/>
    </source>
</evidence>
<reference evidence="5" key="1">
    <citation type="submission" date="2023-11" db="EMBL/GenBank/DDBJ databases">
        <authorList>
            <person name="De Vega J J."/>
            <person name="De Vega J J."/>
        </authorList>
    </citation>
    <scope>NUCLEOTIDE SEQUENCE</scope>
</reference>
<dbReference type="Pfam" id="PF12796">
    <property type="entry name" value="Ank_2"/>
    <property type="match status" value="1"/>
</dbReference>
<dbReference type="PROSITE" id="PS50088">
    <property type="entry name" value="ANK_REPEAT"/>
    <property type="match status" value="2"/>
</dbReference>
<dbReference type="InterPro" id="IPR036770">
    <property type="entry name" value="Ankyrin_rpt-contain_sf"/>
</dbReference>
<feature type="compositionally biased region" description="Acidic residues" evidence="4">
    <location>
        <begin position="185"/>
        <end position="203"/>
    </location>
</feature>
<dbReference type="PANTHER" id="PTHR24171">
    <property type="entry name" value="ANKYRIN REPEAT DOMAIN-CONTAINING PROTEIN 39-RELATED"/>
    <property type="match status" value="1"/>
</dbReference>
<dbReference type="InterPro" id="IPR002110">
    <property type="entry name" value="Ankyrin_rpt"/>
</dbReference>
<keyword evidence="2 3" id="KW-0040">ANK repeat</keyword>
<evidence type="ECO:0000256" key="1">
    <source>
        <dbReference type="ARBA" id="ARBA00022737"/>
    </source>
</evidence>
<feature type="repeat" description="ANK" evidence="3">
    <location>
        <begin position="116"/>
        <end position="152"/>
    </location>
</feature>
<feature type="region of interest" description="Disordered" evidence="4">
    <location>
        <begin position="26"/>
        <end position="45"/>
    </location>
</feature>
<dbReference type="PANTHER" id="PTHR24171:SF8">
    <property type="entry name" value="BRCA1-ASSOCIATED RING DOMAIN PROTEIN 1"/>
    <property type="match status" value="1"/>
</dbReference>
<evidence type="ECO:0000256" key="3">
    <source>
        <dbReference type="PROSITE-ProRule" id="PRU00023"/>
    </source>
</evidence>
<dbReference type="SMART" id="SM00248">
    <property type="entry name" value="ANK"/>
    <property type="match status" value="3"/>
</dbReference>
<dbReference type="PROSITE" id="PS50297">
    <property type="entry name" value="ANK_REP_REGION"/>
    <property type="match status" value="1"/>
</dbReference>